<dbReference type="InterPro" id="IPR001633">
    <property type="entry name" value="EAL_dom"/>
</dbReference>
<feature type="transmembrane region" description="Helical" evidence="1">
    <location>
        <begin position="12"/>
        <end position="37"/>
    </location>
</feature>
<dbReference type="InterPro" id="IPR035919">
    <property type="entry name" value="EAL_sf"/>
</dbReference>
<keyword evidence="1" id="KW-0812">Transmembrane</keyword>
<feature type="domain" description="EAL" evidence="3">
    <location>
        <begin position="516"/>
        <end position="770"/>
    </location>
</feature>
<dbReference type="SMART" id="SM00052">
    <property type="entry name" value="EAL"/>
    <property type="match status" value="1"/>
</dbReference>
<accession>A0ABU2C3M2</accession>
<dbReference type="PROSITE" id="PS50113">
    <property type="entry name" value="PAC"/>
    <property type="match status" value="1"/>
</dbReference>
<organism evidence="6 7">
    <name type="scientific">Rhodoferax ferrireducens</name>
    <dbReference type="NCBI Taxonomy" id="192843"/>
    <lineage>
        <taxon>Bacteria</taxon>
        <taxon>Pseudomonadati</taxon>
        <taxon>Pseudomonadota</taxon>
        <taxon>Betaproteobacteria</taxon>
        <taxon>Burkholderiales</taxon>
        <taxon>Comamonadaceae</taxon>
        <taxon>Rhodoferax</taxon>
    </lineage>
</organism>
<name>A0ABU2C3M2_9BURK</name>
<evidence type="ECO:0000256" key="1">
    <source>
        <dbReference type="SAM" id="Phobius"/>
    </source>
</evidence>
<dbReference type="PROSITE" id="PS50885">
    <property type="entry name" value="HAMP"/>
    <property type="match status" value="1"/>
</dbReference>
<proteinExistence type="predicted"/>
<reference evidence="6 7" key="1">
    <citation type="submission" date="2023-07" db="EMBL/GenBank/DDBJ databases">
        <title>Sorghum-associated microbial communities from plants grown in Nebraska, USA.</title>
        <authorList>
            <person name="Schachtman D."/>
        </authorList>
    </citation>
    <scope>NUCLEOTIDE SEQUENCE [LARGE SCALE GENOMIC DNA]</scope>
    <source>
        <strain evidence="6 7">BE313</strain>
    </source>
</reference>
<keyword evidence="1" id="KW-1133">Transmembrane helix</keyword>
<dbReference type="Gene3D" id="3.20.20.450">
    <property type="entry name" value="EAL domain"/>
    <property type="match status" value="1"/>
</dbReference>
<dbReference type="InterPro" id="IPR043128">
    <property type="entry name" value="Rev_trsase/Diguanyl_cyclase"/>
</dbReference>
<dbReference type="CDD" id="cd01948">
    <property type="entry name" value="EAL"/>
    <property type="match status" value="1"/>
</dbReference>
<feature type="domain" description="PAC" evidence="2">
    <location>
        <begin position="285"/>
        <end position="337"/>
    </location>
</feature>
<dbReference type="Gene3D" id="6.10.340.10">
    <property type="match status" value="1"/>
</dbReference>
<feature type="transmembrane region" description="Helical" evidence="1">
    <location>
        <begin position="152"/>
        <end position="174"/>
    </location>
</feature>
<dbReference type="PANTHER" id="PTHR44757:SF2">
    <property type="entry name" value="BIOFILM ARCHITECTURE MAINTENANCE PROTEIN MBAA"/>
    <property type="match status" value="1"/>
</dbReference>
<comment type="caution">
    <text evidence="6">The sequence shown here is derived from an EMBL/GenBank/DDBJ whole genome shotgun (WGS) entry which is preliminary data.</text>
</comment>
<dbReference type="InterPro" id="IPR000700">
    <property type="entry name" value="PAS-assoc_C"/>
</dbReference>
<dbReference type="PROSITE" id="PS50883">
    <property type="entry name" value="EAL"/>
    <property type="match status" value="1"/>
</dbReference>
<dbReference type="SUPFAM" id="SSF141868">
    <property type="entry name" value="EAL domain-like"/>
    <property type="match status" value="1"/>
</dbReference>
<dbReference type="SMART" id="SM00304">
    <property type="entry name" value="HAMP"/>
    <property type="match status" value="1"/>
</dbReference>
<evidence type="ECO:0000259" key="3">
    <source>
        <dbReference type="PROSITE" id="PS50883"/>
    </source>
</evidence>
<dbReference type="SUPFAM" id="SSF158472">
    <property type="entry name" value="HAMP domain-like"/>
    <property type="match status" value="1"/>
</dbReference>
<dbReference type="CDD" id="cd01949">
    <property type="entry name" value="GGDEF"/>
    <property type="match status" value="1"/>
</dbReference>
<dbReference type="Proteomes" id="UP001180487">
    <property type="component" value="Unassembled WGS sequence"/>
</dbReference>
<dbReference type="EMBL" id="JAVDXT010000001">
    <property type="protein sequence ID" value="MDR7375927.1"/>
    <property type="molecule type" value="Genomic_DNA"/>
</dbReference>
<dbReference type="SMART" id="SM00267">
    <property type="entry name" value="GGDEF"/>
    <property type="match status" value="1"/>
</dbReference>
<feature type="domain" description="HAMP" evidence="4">
    <location>
        <begin position="174"/>
        <end position="226"/>
    </location>
</feature>
<dbReference type="InterPro" id="IPR029787">
    <property type="entry name" value="Nucleotide_cyclase"/>
</dbReference>
<evidence type="ECO:0000313" key="6">
    <source>
        <dbReference type="EMBL" id="MDR7375927.1"/>
    </source>
</evidence>
<dbReference type="CDD" id="cd06225">
    <property type="entry name" value="HAMP"/>
    <property type="match status" value="1"/>
</dbReference>
<dbReference type="Pfam" id="PF00563">
    <property type="entry name" value="EAL"/>
    <property type="match status" value="1"/>
</dbReference>
<dbReference type="InterPro" id="IPR003660">
    <property type="entry name" value="HAMP_dom"/>
</dbReference>
<evidence type="ECO:0000259" key="2">
    <source>
        <dbReference type="PROSITE" id="PS50113"/>
    </source>
</evidence>
<dbReference type="Pfam" id="PF00672">
    <property type="entry name" value="HAMP"/>
    <property type="match status" value="1"/>
</dbReference>
<dbReference type="Gene3D" id="3.30.450.20">
    <property type="entry name" value="PAS domain"/>
    <property type="match status" value="1"/>
</dbReference>
<sequence>MFSPGGRLSSLSVGMVVAMAAGLFVPALIGVMTLSYLRQAQINKELSAYLDERALQLSNSLAVPVWNYNTSGVRTIGQSALLDPQVVRITVSDSDKAPIVVLEQPQRRLGKSQVVQRPLLMRSDGTEELAGFVEIEVDDGLKQQEFARDRRAYAFILLGQFVLSLGCILVALHLRVLRPLHKLTLFSNRLAGGNFEQPIGWERPDEIGRLAQQMDRMRKDLRTSFAEQQVILSNVQVGVLFVRNGSLHIANRYAEQIFGYGPGAMAGLPASTLYPAGGPLPDTGLDEELRFLQRQDGTQFWAQLRKRSLDPLLPQAGSIWVIEDFTARKAAEDEINSLAFYDPLTLLPNRRLLMDRLKQALVASCRSAKCGALLFIDLDHFKTLNDTLGHDKGDLLLQQVARRLVTCVREGDTVARLGGDEFVVILEDLGDNPDEVATHCRAVGEKIFTALNLSYPLAGHDVRSTPSIGVALFDGPRNAIDELLKQADLAMYQAKTAGRNTLRFFDAAMQAAVTERAVLESDLREALRLQQFVLHYQPQVVGQSQITGAEVLLRWLHPQRGKVSPLDFIPLAEETGLIVPLGYWVLQTACAQLALWALRPETAELGIAVNVSAKQMQQDDFVAQVLALLRDTGAPPQRLKLELTESVLVADVENTIRKMDALKSHGVGFSLDDFGTGYSSLTYLKRLPLDQLKIDQGFIKDILVDPNDAAIARMVIALAESLGLCVMAEGVELEAQRAFLANSGCHAYQGYLMAHPLPIADFEAILGRHGSADKSSAKQGFGAVK</sequence>
<evidence type="ECO:0000259" key="5">
    <source>
        <dbReference type="PROSITE" id="PS50887"/>
    </source>
</evidence>
<dbReference type="SUPFAM" id="SSF55785">
    <property type="entry name" value="PYP-like sensor domain (PAS domain)"/>
    <property type="match status" value="1"/>
</dbReference>
<dbReference type="InterPro" id="IPR052155">
    <property type="entry name" value="Biofilm_reg_signaling"/>
</dbReference>
<dbReference type="InterPro" id="IPR000160">
    <property type="entry name" value="GGDEF_dom"/>
</dbReference>
<gene>
    <name evidence="6" type="ORF">J2X19_000585</name>
</gene>
<dbReference type="SUPFAM" id="SSF55073">
    <property type="entry name" value="Nucleotide cyclase"/>
    <property type="match status" value="1"/>
</dbReference>
<evidence type="ECO:0000259" key="4">
    <source>
        <dbReference type="PROSITE" id="PS50885"/>
    </source>
</evidence>
<dbReference type="RefSeq" id="WP_310370505.1">
    <property type="nucleotide sequence ID" value="NZ_JAVDXT010000001.1"/>
</dbReference>
<feature type="domain" description="GGDEF" evidence="5">
    <location>
        <begin position="369"/>
        <end position="507"/>
    </location>
</feature>
<evidence type="ECO:0000313" key="7">
    <source>
        <dbReference type="Proteomes" id="UP001180487"/>
    </source>
</evidence>
<dbReference type="InterPro" id="IPR035965">
    <property type="entry name" value="PAS-like_dom_sf"/>
</dbReference>
<keyword evidence="1" id="KW-0472">Membrane</keyword>
<protein>
    <submittedName>
        <fullName evidence="6">Diguanylate cyclase (GGDEF)-like protein</fullName>
    </submittedName>
</protein>
<dbReference type="NCBIfam" id="TIGR00254">
    <property type="entry name" value="GGDEF"/>
    <property type="match status" value="1"/>
</dbReference>
<keyword evidence="7" id="KW-1185">Reference proteome</keyword>
<dbReference type="PANTHER" id="PTHR44757">
    <property type="entry name" value="DIGUANYLATE CYCLASE DGCP"/>
    <property type="match status" value="1"/>
</dbReference>
<dbReference type="PROSITE" id="PS50887">
    <property type="entry name" value="GGDEF"/>
    <property type="match status" value="1"/>
</dbReference>
<dbReference type="Pfam" id="PF00990">
    <property type="entry name" value="GGDEF"/>
    <property type="match status" value="1"/>
</dbReference>
<dbReference type="Gene3D" id="3.30.70.270">
    <property type="match status" value="1"/>
</dbReference>